<sequence>MSSANLIGSHLAIGVVAVLSCGGLLQAKEFETANPDLSLRWDNTLRYNLGFRAEGRERALANNATYDESDSRFDRGDVVTNRLDLMSEFELAYQQYHGFRVSAAAWYDQAYTDGEVKTAQGNVYYPGAFPGPSTPSYRGGDYSGFTKRYHRGPSGELLDAFAFTRLNLGDVPVSLRAGRHTVYWGSGLLIAGHAVSYSQAPLDGRKAVSNPGTETREIFLPLTQLSAQAQVTDRLSLAAQYFFEWDTTRAPEGGTYLASADVALEGPNQLPIAPGFTRPLIDPLTPGDRGNWGVMGTYSLDFLHSDISAYYREFDDYNPWGLQVGSSFARYVYAENVKLYGLSWSAGPLLGGGSLGVDLSYRRNASLISSNFSAQDNQGARGDTWHLVVNGLWLLPRTAYFDTGNFIAEMAYSRVQRVTDHKDLFKGEGYAGCPAGQDKAWGCATRDYLGVAFSFAPQWLGVFPGWNISAPMSFDYGVSGNAATGGGSEGKYSYKIGVKGTLDERYDVTLAYIGYGSPRKYADIPGVGKTVVGGSGDIGLSDRNWISLTLSTAF</sequence>
<accession>A0A2R3IRA7</accession>
<dbReference type="InterPro" id="IPR010727">
    <property type="entry name" value="DUF1302"/>
</dbReference>
<name>A0A2R3IRA7_9PSED</name>
<proteinExistence type="predicted"/>
<reference evidence="1 2" key="1">
    <citation type="submission" date="2018-02" db="EMBL/GenBank/DDBJ databases">
        <title>FDA/CDC Antimicrobial Resistant Isolate Bank Genome Sequencing.</title>
        <authorList>
            <person name="Benahmed F.H."/>
            <person name="Lutgring J.D."/>
            <person name="Yoo B."/>
            <person name="Machado M."/>
            <person name="Brown A."/>
            <person name="McAllister G."/>
            <person name="Perry A."/>
            <person name="Halpin A.L."/>
            <person name="Vavikolanu K."/>
            <person name="Ott S."/>
            <person name="Zhao X."/>
            <person name="Tallon L.J."/>
            <person name="Sadzewicz L."/>
            <person name="Aluvathingal J."/>
            <person name="Nadendla S."/>
            <person name="Voskania-kordi A."/>
            <person name="Simonyan V."/>
            <person name="Patel J."/>
            <person name="Shawar R.M."/>
        </authorList>
    </citation>
    <scope>NUCLEOTIDE SEQUENCE [LARGE SCALE GENOMIC DNA]</scope>
    <source>
        <strain evidence="1 2">AR_0356</strain>
    </source>
</reference>
<evidence type="ECO:0000313" key="1">
    <source>
        <dbReference type="EMBL" id="AVK04456.1"/>
    </source>
</evidence>
<dbReference type="Pfam" id="PF06980">
    <property type="entry name" value="DUF1302"/>
    <property type="match status" value="1"/>
</dbReference>
<keyword evidence="2" id="KW-1185">Reference proteome</keyword>
<dbReference type="RefSeq" id="WP_034031012.1">
    <property type="nucleotide sequence ID" value="NZ_CP027169.1"/>
</dbReference>
<dbReference type="AlphaFoldDB" id="A0A2R3IRA7"/>
<dbReference type="EMBL" id="CP027169">
    <property type="protein sequence ID" value="AVK04456.1"/>
    <property type="molecule type" value="Genomic_DNA"/>
</dbReference>
<gene>
    <name evidence="1" type="ORF">CSB93_6035</name>
</gene>
<evidence type="ECO:0000313" key="2">
    <source>
        <dbReference type="Proteomes" id="UP000238390"/>
    </source>
</evidence>
<protein>
    <submittedName>
        <fullName evidence="1">Uncharacterized protein</fullName>
    </submittedName>
</protein>
<organism evidence="1 2">
    <name type="scientific">Pseudomonas paraeruginosa</name>
    <dbReference type="NCBI Taxonomy" id="2994495"/>
    <lineage>
        <taxon>Bacteria</taxon>
        <taxon>Pseudomonadati</taxon>
        <taxon>Pseudomonadota</taxon>
        <taxon>Gammaproteobacteria</taxon>
        <taxon>Pseudomonadales</taxon>
        <taxon>Pseudomonadaceae</taxon>
        <taxon>Pseudomonas</taxon>
    </lineage>
</organism>
<dbReference type="Proteomes" id="UP000238390">
    <property type="component" value="Chromosome"/>
</dbReference>